<dbReference type="AlphaFoldDB" id="A0AAN1XWT9"/>
<dbReference type="GO" id="GO:0005737">
    <property type="term" value="C:cytoplasm"/>
    <property type="evidence" value="ECO:0007669"/>
    <property type="project" value="InterPro"/>
</dbReference>
<dbReference type="GO" id="GO:0000156">
    <property type="term" value="F:phosphorelay response regulator activity"/>
    <property type="evidence" value="ECO:0007669"/>
    <property type="project" value="InterPro"/>
</dbReference>
<dbReference type="PROSITE" id="PS50122">
    <property type="entry name" value="CHEB"/>
    <property type="match status" value="1"/>
</dbReference>
<dbReference type="InterPro" id="IPR035909">
    <property type="entry name" value="CheB_C"/>
</dbReference>
<gene>
    <name evidence="7" type="ORF">WPS_12970</name>
</gene>
<evidence type="ECO:0000256" key="3">
    <source>
        <dbReference type="ARBA" id="ARBA00048267"/>
    </source>
</evidence>
<dbReference type="EMBL" id="AP025523">
    <property type="protein sequence ID" value="BDE06021.1"/>
    <property type="molecule type" value="Genomic_DNA"/>
</dbReference>
<evidence type="ECO:0000313" key="8">
    <source>
        <dbReference type="Proteomes" id="UP001317532"/>
    </source>
</evidence>
<dbReference type="InterPro" id="IPR000673">
    <property type="entry name" value="Sig_transdc_resp-reg_Me-estase"/>
</dbReference>
<comment type="caution">
    <text evidence="4">Lacks conserved residue(s) required for the propagation of feature annotation.</text>
</comment>
<name>A0AAN1XWT9_UNVUL</name>
<dbReference type="GO" id="GO:0006935">
    <property type="term" value="P:chemotaxis"/>
    <property type="evidence" value="ECO:0007669"/>
    <property type="project" value="InterPro"/>
</dbReference>
<feature type="compositionally biased region" description="Low complexity" evidence="5">
    <location>
        <begin position="140"/>
        <end position="161"/>
    </location>
</feature>
<sequence>MNVQRELVEKVRHFGSRRAYLRAMQAARTAPPAAPAPVTPREPLRRTAVRTRGAFACVAIGTSTGGPVPLSQILPRLPASFPVPIVAVQHMPPGFTRPLAERLDAASKIAVIEGKHGLTSPRALRWSRRPGGHCDWNGMSRRCGSPSTTRTSSRCTSRAST</sequence>
<evidence type="ECO:0000256" key="5">
    <source>
        <dbReference type="SAM" id="MobiDB-lite"/>
    </source>
</evidence>
<dbReference type="PANTHER" id="PTHR42872:SF3">
    <property type="entry name" value="PROTEIN-GLUTAMATE METHYLESTERASE_PROTEIN-GLUTAMINE GLUTAMINASE 1"/>
    <property type="match status" value="1"/>
</dbReference>
<feature type="region of interest" description="Disordered" evidence="5">
    <location>
        <begin position="139"/>
        <end position="161"/>
    </location>
</feature>
<protein>
    <recommendedName>
        <fullName evidence="2">protein-glutamate methylesterase</fullName>
        <ecNumber evidence="2">3.1.1.61</ecNumber>
    </recommendedName>
</protein>
<reference evidence="7 8" key="1">
    <citation type="journal article" date="2022" name="ISME Commun">
        <title>Vulcanimicrobium alpinus gen. nov. sp. nov., the first cultivated representative of the candidate phylum 'Eremiobacterota', is a metabolically versatile aerobic anoxygenic phototroph.</title>
        <authorList>
            <person name="Yabe S."/>
            <person name="Muto K."/>
            <person name="Abe K."/>
            <person name="Yokota A."/>
            <person name="Staudigel H."/>
            <person name="Tebo B.M."/>
        </authorList>
    </citation>
    <scope>NUCLEOTIDE SEQUENCE [LARGE SCALE GENOMIC DNA]</scope>
    <source>
        <strain evidence="7 8">WC8-2</strain>
    </source>
</reference>
<evidence type="ECO:0000256" key="4">
    <source>
        <dbReference type="PROSITE-ProRule" id="PRU00050"/>
    </source>
</evidence>
<evidence type="ECO:0000259" key="6">
    <source>
        <dbReference type="PROSITE" id="PS50122"/>
    </source>
</evidence>
<dbReference type="GO" id="GO:0008984">
    <property type="term" value="F:protein-glutamate methylesterase activity"/>
    <property type="evidence" value="ECO:0007669"/>
    <property type="project" value="UniProtKB-EC"/>
</dbReference>
<dbReference type="Proteomes" id="UP001317532">
    <property type="component" value="Chromosome"/>
</dbReference>
<dbReference type="Pfam" id="PF01339">
    <property type="entry name" value="CheB_methylest"/>
    <property type="match status" value="1"/>
</dbReference>
<keyword evidence="8" id="KW-1185">Reference proteome</keyword>
<dbReference type="EC" id="3.1.1.61" evidence="2"/>
<keyword evidence="1" id="KW-0378">Hydrolase</keyword>
<dbReference type="PANTHER" id="PTHR42872">
    <property type="entry name" value="PROTEIN-GLUTAMATE METHYLESTERASE/PROTEIN-GLUTAMINE GLUTAMINASE"/>
    <property type="match status" value="1"/>
</dbReference>
<dbReference type="KEGG" id="vab:WPS_12970"/>
<proteinExistence type="predicted"/>
<evidence type="ECO:0000313" key="7">
    <source>
        <dbReference type="EMBL" id="BDE06021.1"/>
    </source>
</evidence>
<organism evidence="7 8">
    <name type="scientific">Vulcanimicrobium alpinum</name>
    <dbReference type="NCBI Taxonomy" id="3016050"/>
    <lineage>
        <taxon>Bacteria</taxon>
        <taxon>Bacillati</taxon>
        <taxon>Vulcanimicrobiota</taxon>
        <taxon>Vulcanimicrobiia</taxon>
        <taxon>Vulcanimicrobiales</taxon>
        <taxon>Vulcanimicrobiaceae</taxon>
        <taxon>Vulcanimicrobium</taxon>
    </lineage>
</organism>
<evidence type="ECO:0000256" key="2">
    <source>
        <dbReference type="ARBA" id="ARBA00039140"/>
    </source>
</evidence>
<feature type="domain" description="CheB-type methylesterase" evidence="6">
    <location>
        <begin position="58"/>
        <end position="117"/>
    </location>
</feature>
<dbReference type="SUPFAM" id="SSF52738">
    <property type="entry name" value="Methylesterase CheB, C-terminal domain"/>
    <property type="match status" value="1"/>
</dbReference>
<comment type="catalytic activity">
    <reaction evidence="3">
        <text>[protein]-L-glutamate 5-O-methyl ester + H2O = L-glutamyl-[protein] + methanol + H(+)</text>
        <dbReference type="Rhea" id="RHEA:23236"/>
        <dbReference type="Rhea" id="RHEA-COMP:10208"/>
        <dbReference type="Rhea" id="RHEA-COMP:10311"/>
        <dbReference type="ChEBI" id="CHEBI:15377"/>
        <dbReference type="ChEBI" id="CHEBI:15378"/>
        <dbReference type="ChEBI" id="CHEBI:17790"/>
        <dbReference type="ChEBI" id="CHEBI:29973"/>
        <dbReference type="ChEBI" id="CHEBI:82795"/>
        <dbReference type="EC" id="3.1.1.61"/>
    </reaction>
</comment>
<accession>A0AAN1XWT9</accession>
<dbReference type="Gene3D" id="3.40.50.180">
    <property type="entry name" value="Methylesterase CheB, C-terminal domain"/>
    <property type="match status" value="1"/>
</dbReference>
<evidence type="ECO:0000256" key="1">
    <source>
        <dbReference type="ARBA" id="ARBA00022801"/>
    </source>
</evidence>